<evidence type="ECO:0000313" key="2">
    <source>
        <dbReference type="EMBL" id="BAJ65012.1"/>
    </source>
</evidence>
<dbReference type="SUPFAM" id="SSF54427">
    <property type="entry name" value="NTF2-like"/>
    <property type="match status" value="1"/>
</dbReference>
<dbReference type="OrthoDB" id="160535at2"/>
<dbReference type="InParanoid" id="E8N265"/>
<gene>
    <name evidence="2" type="ordered locus">ANT_29860</name>
</gene>
<evidence type="ECO:0000256" key="1">
    <source>
        <dbReference type="SAM" id="Phobius"/>
    </source>
</evidence>
<dbReference type="eggNOG" id="ENOG5030TSN">
    <property type="taxonomic scope" value="Bacteria"/>
</dbReference>
<keyword evidence="1" id="KW-1133">Transmembrane helix</keyword>
<accession>E8N265</accession>
<proteinExistence type="predicted"/>
<dbReference type="STRING" id="926569.ANT_29860"/>
<dbReference type="RefSeq" id="WP_013561356.1">
    <property type="nucleotide sequence ID" value="NC_014960.1"/>
</dbReference>
<dbReference type="Gene3D" id="3.10.450.50">
    <property type="match status" value="1"/>
</dbReference>
<dbReference type="KEGG" id="atm:ANT_29860"/>
<dbReference type="CDD" id="cd00531">
    <property type="entry name" value="NTF2_like"/>
    <property type="match status" value="1"/>
</dbReference>
<keyword evidence="3" id="KW-1185">Reference proteome</keyword>
<keyword evidence="1" id="KW-0472">Membrane</keyword>
<dbReference type="AlphaFoldDB" id="E8N265"/>
<dbReference type="EMBL" id="AP012029">
    <property type="protein sequence ID" value="BAJ65012.1"/>
    <property type="molecule type" value="Genomic_DNA"/>
</dbReference>
<dbReference type="InterPro" id="IPR032710">
    <property type="entry name" value="NTF2-like_dom_sf"/>
</dbReference>
<dbReference type="HOGENOM" id="CLU_1631951_0_0_0"/>
<sequence>MRQDRFLTAILAGIGVLILLSLSLYFIRRVDLTYGAEDTPSGVLRNYIVAMQKRDFERAYTYLADQENKPSLAQFRTPLEGYLYRELSTTAIRIVEESVQGDQATVSVQLLRGQNQPFTTAFRDTQTATLVRQGGAWKITSVPYPYWAYEWYPPEPAKPAMP</sequence>
<name>E8N265_ANATU</name>
<keyword evidence="1" id="KW-0812">Transmembrane</keyword>
<feature type="transmembrane region" description="Helical" evidence="1">
    <location>
        <begin position="6"/>
        <end position="27"/>
    </location>
</feature>
<evidence type="ECO:0000313" key="3">
    <source>
        <dbReference type="Proteomes" id="UP000008922"/>
    </source>
</evidence>
<organism evidence="2 3">
    <name type="scientific">Anaerolinea thermophila (strain DSM 14523 / JCM 11388 / NBRC 100420 / UNI-1)</name>
    <dbReference type="NCBI Taxonomy" id="926569"/>
    <lineage>
        <taxon>Bacteria</taxon>
        <taxon>Bacillati</taxon>
        <taxon>Chloroflexota</taxon>
        <taxon>Anaerolineae</taxon>
        <taxon>Anaerolineales</taxon>
        <taxon>Anaerolineaceae</taxon>
        <taxon>Anaerolinea</taxon>
    </lineage>
</organism>
<evidence type="ECO:0008006" key="4">
    <source>
        <dbReference type="Google" id="ProtNLM"/>
    </source>
</evidence>
<reference evidence="2 3" key="1">
    <citation type="submission" date="2010-12" db="EMBL/GenBank/DDBJ databases">
        <title>Whole genome sequence of Anaerolinea thermophila UNI-1.</title>
        <authorList>
            <person name="Narita-Yamada S."/>
            <person name="Kishi E."/>
            <person name="Watanabe Y."/>
            <person name="Takasaki K."/>
            <person name="Ankai A."/>
            <person name="Oguchi A."/>
            <person name="Fukui S."/>
            <person name="Takahashi M."/>
            <person name="Yashiro I."/>
            <person name="Hosoyama A."/>
            <person name="Sekiguchi Y."/>
            <person name="Hanada S."/>
            <person name="Fujita N."/>
        </authorList>
    </citation>
    <scope>NUCLEOTIDE SEQUENCE [LARGE SCALE GENOMIC DNA]</scope>
    <source>
        <strain evidence="3">DSM 14523 / JCM 11388 / NBRC 100420 / UNI-1</strain>
    </source>
</reference>
<protein>
    <recommendedName>
        <fullName evidence="4">DUF4878 domain-containing protein</fullName>
    </recommendedName>
</protein>
<dbReference type="Proteomes" id="UP000008922">
    <property type="component" value="Chromosome"/>
</dbReference>